<dbReference type="InterPro" id="IPR014710">
    <property type="entry name" value="RmlC-like_jellyroll"/>
</dbReference>
<feature type="domain" description="HTH araC/xylS-type" evidence="4">
    <location>
        <begin position="176"/>
        <end position="274"/>
    </location>
</feature>
<evidence type="ECO:0000256" key="3">
    <source>
        <dbReference type="ARBA" id="ARBA00023163"/>
    </source>
</evidence>
<dbReference type="PANTHER" id="PTHR43280">
    <property type="entry name" value="ARAC-FAMILY TRANSCRIPTIONAL REGULATOR"/>
    <property type="match status" value="1"/>
</dbReference>
<dbReference type="PROSITE" id="PS01124">
    <property type="entry name" value="HTH_ARAC_FAMILY_2"/>
    <property type="match status" value="1"/>
</dbReference>
<comment type="caution">
    <text evidence="5">The sequence shown here is derived from an EMBL/GenBank/DDBJ whole genome shotgun (WGS) entry which is preliminary data.</text>
</comment>
<name>A0ABR7IS41_9CLOT</name>
<dbReference type="InterPro" id="IPR018062">
    <property type="entry name" value="HTH_AraC-typ_CS"/>
</dbReference>
<keyword evidence="6" id="KW-1185">Reference proteome</keyword>
<dbReference type="SUPFAM" id="SSF51215">
    <property type="entry name" value="Regulatory protein AraC"/>
    <property type="match status" value="1"/>
</dbReference>
<dbReference type="PROSITE" id="PS00041">
    <property type="entry name" value="HTH_ARAC_FAMILY_1"/>
    <property type="match status" value="1"/>
</dbReference>
<dbReference type="Gene3D" id="1.10.10.60">
    <property type="entry name" value="Homeodomain-like"/>
    <property type="match status" value="2"/>
</dbReference>
<gene>
    <name evidence="5" type="ORF">H8Z77_07800</name>
</gene>
<reference evidence="5 6" key="1">
    <citation type="submission" date="2020-08" db="EMBL/GenBank/DDBJ databases">
        <title>Genome public.</title>
        <authorList>
            <person name="Liu C."/>
            <person name="Sun Q."/>
        </authorList>
    </citation>
    <scope>NUCLEOTIDE SEQUENCE [LARGE SCALE GENOMIC DNA]</scope>
    <source>
        <strain evidence="5 6">NSJ-27</strain>
    </source>
</reference>
<keyword evidence="2" id="KW-0238">DNA-binding</keyword>
<organism evidence="5 6">
    <name type="scientific">Clostridium facile</name>
    <dbReference type="NCBI Taxonomy" id="2763035"/>
    <lineage>
        <taxon>Bacteria</taxon>
        <taxon>Bacillati</taxon>
        <taxon>Bacillota</taxon>
        <taxon>Clostridia</taxon>
        <taxon>Eubacteriales</taxon>
        <taxon>Clostridiaceae</taxon>
        <taxon>Clostridium</taxon>
    </lineage>
</organism>
<keyword evidence="1" id="KW-0805">Transcription regulation</keyword>
<dbReference type="CDD" id="cd02208">
    <property type="entry name" value="cupin_RmlC-like"/>
    <property type="match status" value="1"/>
</dbReference>
<keyword evidence="3" id="KW-0804">Transcription</keyword>
<evidence type="ECO:0000313" key="5">
    <source>
        <dbReference type="EMBL" id="MBC5787918.1"/>
    </source>
</evidence>
<protein>
    <submittedName>
        <fullName evidence="5">Helix-turn-helix transcriptional regulator</fullName>
    </submittedName>
</protein>
<evidence type="ECO:0000259" key="4">
    <source>
        <dbReference type="PROSITE" id="PS01124"/>
    </source>
</evidence>
<dbReference type="InterPro" id="IPR009057">
    <property type="entry name" value="Homeodomain-like_sf"/>
</dbReference>
<dbReference type="SMART" id="SM00342">
    <property type="entry name" value="HTH_ARAC"/>
    <property type="match status" value="1"/>
</dbReference>
<dbReference type="Gene3D" id="2.60.120.10">
    <property type="entry name" value="Jelly Rolls"/>
    <property type="match status" value="1"/>
</dbReference>
<dbReference type="InterPro" id="IPR037923">
    <property type="entry name" value="HTH-like"/>
</dbReference>
<evidence type="ECO:0000256" key="1">
    <source>
        <dbReference type="ARBA" id="ARBA00023015"/>
    </source>
</evidence>
<dbReference type="RefSeq" id="WP_069987372.1">
    <property type="nucleotide sequence ID" value="NZ_JACOQK010000001.1"/>
</dbReference>
<evidence type="ECO:0000256" key="2">
    <source>
        <dbReference type="ARBA" id="ARBA00023125"/>
    </source>
</evidence>
<dbReference type="Proteomes" id="UP000649151">
    <property type="component" value="Unassembled WGS sequence"/>
</dbReference>
<evidence type="ECO:0000313" key="6">
    <source>
        <dbReference type="Proteomes" id="UP000649151"/>
    </source>
</evidence>
<dbReference type="EMBL" id="JACOQK010000001">
    <property type="protein sequence ID" value="MBC5787918.1"/>
    <property type="molecule type" value="Genomic_DNA"/>
</dbReference>
<dbReference type="InterPro" id="IPR018060">
    <property type="entry name" value="HTH_AraC"/>
</dbReference>
<dbReference type="Pfam" id="PF12833">
    <property type="entry name" value="HTH_18"/>
    <property type="match status" value="1"/>
</dbReference>
<dbReference type="PANTHER" id="PTHR43280:SF28">
    <property type="entry name" value="HTH-TYPE TRANSCRIPTIONAL ACTIVATOR RHAS"/>
    <property type="match status" value="1"/>
</dbReference>
<proteinExistence type="predicted"/>
<dbReference type="Pfam" id="PF02311">
    <property type="entry name" value="AraC_binding"/>
    <property type="match status" value="1"/>
</dbReference>
<sequence length="302" mass="35631">MNAIFEQRKYDSDFHVWTHSYRNLYSLPHYHPEIQIIRIREGCTNITIHKDTYFCHAGDILFCRGSEPHSVCSIPGQNCIVDFIAISPTVFRYITRANYQVKRHIPLEELEKEGMEEFSNQVFFIVQKELKEKPFGYQEAIQSILELFLVYYTRYFLIDPPQKVEPPKYANLIRVQKVMNYIEQNYSQEITLKKAAELMGYEPCHCSKMFKKLTGMNFISYLNNVRIKKAIEKIHWTDHSITQIAFECGFHNVRNFNRVFKTVTGQSPTGFLNTIFQQTDCAQSETSSQNSPAFIYFEEEWD</sequence>
<dbReference type="SUPFAM" id="SSF46689">
    <property type="entry name" value="Homeodomain-like"/>
    <property type="match status" value="2"/>
</dbReference>
<accession>A0ABR7IS41</accession>
<dbReference type="InterPro" id="IPR003313">
    <property type="entry name" value="AraC-bd"/>
</dbReference>